<proteinExistence type="predicted"/>
<sequence length="46" mass="5457">MRQIADLLQKGILKSHLHKIYHFDELKEAHTEMEKERTKGKIVVTI</sequence>
<comment type="caution">
    <text evidence="1">The sequence shown here is derived from an EMBL/GenBank/DDBJ whole genome shotgun (WGS) entry which is preliminary data.</text>
</comment>
<dbReference type="Gene3D" id="3.90.180.10">
    <property type="entry name" value="Medium-chain alcohol dehydrogenases, catalytic domain"/>
    <property type="match status" value="1"/>
</dbReference>
<gene>
    <name evidence="1" type="ORF">HDF25_004188</name>
</gene>
<dbReference type="Pfam" id="PF13602">
    <property type="entry name" value="ADH_zinc_N_2"/>
    <property type="match status" value="1"/>
</dbReference>
<name>A0A7X0J6I7_9SPHI</name>
<reference evidence="1 2" key="1">
    <citation type="submission" date="2020-08" db="EMBL/GenBank/DDBJ databases">
        <title>Genomic Encyclopedia of Type Strains, Phase IV (KMG-V): Genome sequencing to study the core and pangenomes of soil and plant-associated prokaryotes.</title>
        <authorList>
            <person name="Whitman W."/>
        </authorList>
    </citation>
    <scope>NUCLEOTIDE SEQUENCE [LARGE SCALE GENOMIC DNA]</scope>
    <source>
        <strain evidence="1 2">M2T3</strain>
    </source>
</reference>
<evidence type="ECO:0000313" key="1">
    <source>
        <dbReference type="EMBL" id="MBB6502011.1"/>
    </source>
</evidence>
<organism evidence="1 2">
    <name type="scientific">Pedobacter cryoconitis</name>
    <dbReference type="NCBI Taxonomy" id="188932"/>
    <lineage>
        <taxon>Bacteria</taxon>
        <taxon>Pseudomonadati</taxon>
        <taxon>Bacteroidota</taxon>
        <taxon>Sphingobacteriia</taxon>
        <taxon>Sphingobacteriales</taxon>
        <taxon>Sphingobacteriaceae</taxon>
        <taxon>Pedobacter</taxon>
    </lineage>
</organism>
<dbReference type="Proteomes" id="UP000521017">
    <property type="component" value="Unassembled WGS sequence"/>
</dbReference>
<protein>
    <submittedName>
        <fullName evidence="1">NADPH:quinone reductase-like Zn-dependent oxidoreductase</fullName>
    </submittedName>
</protein>
<dbReference type="Gene3D" id="3.40.50.720">
    <property type="entry name" value="NAD(P)-binding Rossmann-like Domain"/>
    <property type="match status" value="1"/>
</dbReference>
<dbReference type="AlphaFoldDB" id="A0A7X0J6I7"/>
<accession>A0A7X0J6I7</accession>
<evidence type="ECO:0000313" key="2">
    <source>
        <dbReference type="Proteomes" id="UP000521017"/>
    </source>
</evidence>
<dbReference type="EMBL" id="JACHCC010000011">
    <property type="protein sequence ID" value="MBB6502011.1"/>
    <property type="molecule type" value="Genomic_DNA"/>
</dbReference>